<gene>
    <name evidence="2" type="ORF">HNY73_021953</name>
</gene>
<feature type="compositionally biased region" description="Basic and acidic residues" evidence="1">
    <location>
        <begin position="202"/>
        <end position="224"/>
    </location>
</feature>
<feature type="compositionally biased region" description="Basic and acidic residues" evidence="1">
    <location>
        <begin position="89"/>
        <end position="110"/>
    </location>
</feature>
<feature type="compositionally biased region" description="Basic and acidic residues" evidence="1">
    <location>
        <begin position="124"/>
        <end position="184"/>
    </location>
</feature>
<feature type="compositionally biased region" description="Basic and acidic residues" evidence="1">
    <location>
        <begin position="260"/>
        <end position="274"/>
    </location>
</feature>
<dbReference type="AlphaFoldDB" id="A0A8T0E3G7"/>
<reference evidence="2" key="2">
    <citation type="submission" date="2020-06" db="EMBL/GenBank/DDBJ databases">
        <authorList>
            <person name="Sheffer M."/>
        </authorList>
    </citation>
    <scope>NUCLEOTIDE SEQUENCE</scope>
</reference>
<feature type="compositionally biased region" description="Basic residues" evidence="1">
    <location>
        <begin position="73"/>
        <end position="88"/>
    </location>
</feature>
<name>A0A8T0E3G7_ARGBR</name>
<proteinExistence type="predicted"/>
<comment type="caution">
    <text evidence="2">The sequence shown here is derived from an EMBL/GenBank/DDBJ whole genome shotgun (WGS) entry which is preliminary data.</text>
</comment>
<accession>A0A8T0E3G7</accession>
<evidence type="ECO:0000313" key="2">
    <source>
        <dbReference type="EMBL" id="KAF8763814.1"/>
    </source>
</evidence>
<sequence>MGTWEANNEGTKGYKKRGRPKTETGKEGGRMGKGNRTGREEKKKARHNVGDGNTMTGRETSNKMPHLSPTTRRAGRLNRQARRRRVKTNRLDRSRWLDKRKYRIREDVRKGRNRIQTETGNGKKPRESTVKTKGQGEMRGSGRKEKSTGDRRERGRLRAKEQEREGGPRGADKRRTQTKEEKQSQSRKGSGNGKAKTRRWCRSNEEAKRAKRGNRQEEARRRGGNDTWSEGPKEDAMAAEREEKEETVGGGMRRATVNDPRAEKGKQELPKRGR</sequence>
<feature type="compositionally biased region" description="Polar residues" evidence="1">
    <location>
        <begin position="1"/>
        <end position="10"/>
    </location>
</feature>
<evidence type="ECO:0000256" key="1">
    <source>
        <dbReference type="SAM" id="MobiDB-lite"/>
    </source>
</evidence>
<reference evidence="2" key="1">
    <citation type="journal article" date="2020" name="bioRxiv">
        <title>Chromosome-level reference genome of the European wasp spider Argiope bruennichi: a resource for studies on range expansion and evolutionary adaptation.</title>
        <authorList>
            <person name="Sheffer M.M."/>
            <person name="Hoppe A."/>
            <person name="Krehenwinkel H."/>
            <person name="Uhl G."/>
            <person name="Kuss A.W."/>
            <person name="Jensen L."/>
            <person name="Jensen C."/>
            <person name="Gillespie R.G."/>
            <person name="Hoff K.J."/>
            <person name="Prost S."/>
        </authorList>
    </citation>
    <scope>NUCLEOTIDE SEQUENCE</scope>
</reference>
<dbReference type="Proteomes" id="UP000807504">
    <property type="component" value="Unassembled WGS sequence"/>
</dbReference>
<protein>
    <submittedName>
        <fullName evidence="2">Uncharacterized protein</fullName>
    </submittedName>
</protein>
<feature type="region of interest" description="Disordered" evidence="1">
    <location>
        <begin position="1"/>
        <end position="274"/>
    </location>
</feature>
<feature type="compositionally biased region" description="Polar residues" evidence="1">
    <location>
        <begin position="51"/>
        <end position="71"/>
    </location>
</feature>
<evidence type="ECO:0000313" key="3">
    <source>
        <dbReference type="Proteomes" id="UP000807504"/>
    </source>
</evidence>
<organism evidence="2 3">
    <name type="scientific">Argiope bruennichi</name>
    <name type="common">Wasp spider</name>
    <name type="synonym">Aranea bruennichi</name>
    <dbReference type="NCBI Taxonomy" id="94029"/>
    <lineage>
        <taxon>Eukaryota</taxon>
        <taxon>Metazoa</taxon>
        <taxon>Ecdysozoa</taxon>
        <taxon>Arthropoda</taxon>
        <taxon>Chelicerata</taxon>
        <taxon>Arachnida</taxon>
        <taxon>Araneae</taxon>
        <taxon>Araneomorphae</taxon>
        <taxon>Entelegynae</taxon>
        <taxon>Araneoidea</taxon>
        <taxon>Araneidae</taxon>
        <taxon>Argiope</taxon>
    </lineage>
</organism>
<feature type="compositionally biased region" description="Basic and acidic residues" evidence="1">
    <location>
        <begin position="20"/>
        <end position="30"/>
    </location>
</feature>
<feature type="compositionally biased region" description="Basic and acidic residues" evidence="1">
    <location>
        <begin position="231"/>
        <end position="247"/>
    </location>
</feature>
<dbReference type="EMBL" id="JABXBU010002231">
    <property type="protein sequence ID" value="KAF8763814.1"/>
    <property type="molecule type" value="Genomic_DNA"/>
</dbReference>
<keyword evidence="3" id="KW-1185">Reference proteome</keyword>